<dbReference type="EMBL" id="JAGFMF010012160">
    <property type="protein sequence ID" value="KAG8506440.1"/>
    <property type="molecule type" value="Genomic_DNA"/>
</dbReference>
<name>A0A8J5ZX09_GALPY</name>
<organism evidence="2 3">
    <name type="scientific">Galemys pyrenaicus</name>
    <name type="common">Iberian desman</name>
    <name type="synonym">Pyrenean desman</name>
    <dbReference type="NCBI Taxonomy" id="202257"/>
    <lineage>
        <taxon>Eukaryota</taxon>
        <taxon>Metazoa</taxon>
        <taxon>Chordata</taxon>
        <taxon>Craniata</taxon>
        <taxon>Vertebrata</taxon>
        <taxon>Euteleostomi</taxon>
        <taxon>Mammalia</taxon>
        <taxon>Eutheria</taxon>
        <taxon>Laurasiatheria</taxon>
        <taxon>Eulipotyphla</taxon>
        <taxon>Talpidae</taxon>
        <taxon>Galemys</taxon>
    </lineage>
</organism>
<accession>A0A8J5ZX09</accession>
<protein>
    <submittedName>
        <fullName evidence="2">PQ-loop repeat-containing protein 3</fullName>
    </submittedName>
</protein>
<proteinExistence type="predicted"/>
<dbReference type="InterPro" id="IPR016817">
    <property type="entry name" value="MannP-dilichol_defect-1"/>
</dbReference>
<sequence length="80" mass="8723">MTCRAYPALTAQDIAVLLRVFHFNGNAKGAAPYIVLFAASWFLLTLQEWITDLAMSVCTVISAASKFAQLQSLRKAQDSG</sequence>
<keyword evidence="3" id="KW-1185">Reference proteome</keyword>
<reference evidence="2" key="1">
    <citation type="journal article" date="2021" name="Evol. Appl.">
        <title>The genome of the Pyrenean desman and the effects of bottlenecks and inbreeding on the genomic landscape of an endangered species.</title>
        <authorList>
            <person name="Escoda L."/>
            <person name="Castresana J."/>
        </authorList>
    </citation>
    <scope>NUCLEOTIDE SEQUENCE</scope>
    <source>
        <strain evidence="2">IBE-C5619</strain>
    </source>
</reference>
<dbReference type="Proteomes" id="UP000700334">
    <property type="component" value="Unassembled WGS sequence"/>
</dbReference>
<dbReference type="OrthoDB" id="271506at2759"/>
<evidence type="ECO:0000313" key="3">
    <source>
        <dbReference type="Proteomes" id="UP000700334"/>
    </source>
</evidence>
<keyword evidence="1" id="KW-0812">Transmembrane</keyword>
<evidence type="ECO:0000256" key="1">
    <source>
        <dbReference type="SAM" id="Phobius"/>
    </source>
</evidence>
<dbReference type="PANTHER" id="PTHR12226:SF3">
    <property type="entry name" value="SOLUTE CARRIER FAMILY 66 MEMBER 3"/>
    <property type="match status" value="1"/>
</dbReference>
<comment type="caution">
    <text evidence="2">The sequence shown here is derived from an EMBL/GenBank/DDBJ whole genome shotgun (WGS) entry which is preliminary data.</text>
</comment>
<keyword evidence="1" id="KW-1133">Transmembrane helix</keyword>
<evidence type="ECO:0000313" key="2">
    <source>
        <dbReference type="EMBL" id="KAG8506440.1"/>
    </source>
</evidence>
<feature type="transmembrane region" description="Helical" evidence="1">
    <location>
        <begin position="30"/>
        <end position="46"/>
    </location>
</feature>
<gene>
    <name evidence="2" type="ORF">J0S82_010357</name>
</gene>
<dbReference type="AlphaFoldDB" id="A0A8J5ZX09"/>
<dbReference type="PANTHER" id="PTHR12226">
    <property type="entry name" value="MANNOSE-P-DOLICHOL UTILIZATION DEFECT 1 LEC35 -RELATED"/>
    <property type="match status" value="1"/>
</dbReference>
<keyword evidence="1" id="KW-0472">Membrane</keyword>